<dbReference type="KEGG" id="cpat:CLPA_c24290"/>
<evidence type="ECO:0000313" key="4">
    <source>
        <dbReference type="Proteomes" id="UP000030905"/>
    </source>
</evidence>
<evidence type="ECO:0000313" key="1">
    <source>
        <dbReference type="EMBL" id="AJA52487.1"/>
    </source>
</evidence>
<dbReference type="eggNOG" id="ENOG502Z7Z6">
    <property type="taxonomic scope" value="Bacteria"/>
</dbReference>
<dbReference type="Proteomes" id="UP000028042">
    <property type="component" value="Unassembled WGS sequence"/>
</dbReference>
<dbReference type="Proteomes" id="UP000030905">
    <property type="component" value="Chromosome"/>
</dbReference>
<dbReference type="KEGG" id="cpae:CPAST_c24290"/>
<reference evidence="2" key="2">
    <citation type="submission" date="2015-10" db="EMBL/GenBank/DDBJ databases">
        <title>Improved Draft Genome Sequence of Clostridium pasteurianum Strain ATCC 6013 (DSM 525) Using a Hybrid Next-Generation Sequencing Approach.</title>
        <authorList>
            <person name="Pyne M.E."/>
            <person name="Utturkar S.M."/>
            <person name="Brown S.D."/>
            <person name="Moo-Young M."/>
            <person name="Chung D.A."/>
            <person name="Chou P.C."/>
        </authorList>
    </citation>
    <scope>NUCLEOTIDE SEQUENCE</scope>
    <source>
        <strain evidence="2">ATCC 6013</strain>
    </source>
</reference>
<evidence type="ECO:0000313" key="3">
    <source>
        <dbReference type="Proteomes" id="UP000028042"/>
    </source>
</evidence>
<dbReference type="AlphaFoldDB" id="A0A0H3J4S5"/>
<dbReference type="EMBL" id="CP009268">
    <property type="protein sequence ID" value="AJA52487.1"/>
    <property type="molecule type" value="Genomic_DNA"/>
</dbReference>
<dbReference type="Pfam" id="PF05133">
    <property type="entry name" value="SPP1_portal"/>
    <property type="match status" value="1"/>
</dbReference>
<protein>
    <submittedName>
        <fullName evidence="1">Phage portal protein, SPP1 family</fullName>
    </submittedName>
</protein>
<dbReference type="RefSeq" id="WP_003441188.1">
    <property type="nucleotide sequence ID" value="NZ_ANZB01000002.1"/>
</dbReference>
<reference evidence="2 3" key="3">
    <citation type="journal article" name="Genome Announc.">
        <title>Improved Draft Genome Sequence of Clostridium pasteurianum Strain ATCC 6013 (DSM 525) Using a Hybrid Next-Generation Sequencing Approach.</title>
        <authorList>
            <person name="Pyne M.E."/>
            <person name="Utturkar S."/>
            <person name="Brown S.D."/>
            <person name="Moo-Young M."/>
            <person name="Chung D.A."/>
            <person name="Chou C.P."/>
        </authorList>
    </citation>
    <scope>NUCLEOTIDE SEQUENCE [LARGE SCALE GENOMIC DNA]</scope>
    <source>
        <strain evidence="2 3">ATCC 6013</strain>
    </source>
</reference>
<keyword evidence="4" id="KW-1185">Reference proteome</keyword>
<gene>
    <name evidence="1" type="ORF">CLPA_c24290</name>
    <name evidence="2" type="ORF">CP6013_00750</name>
</gene>
<dbReference type="GeneID" id="93074569"/>
<dbReference type="PATRIC" id="fig|1262449.3.peg.561"/>
<dbReference type="InterPro" id="IPR021145">
    <property type="entry name" value="Portal_protein_SPP1_Gp6-like"/>
</dbReference>
<accession>A0A0H3J4S5</accession>
<name>A0A0H3J4S5_CLOPA</name>
<sequence length="425" mass="49562">MELNEQLIKDCLQELRTNQQSKKVYKDYYEGNHSILKNYRMQDSRSNMKLVFTYPKKFVDNEVGYILGEPVNYVSKSDNDEAINYIDLNLSHWDKHHNQELRKQSEIFGESYELQYINSDGEFSAMVLNPTNCYVLTDGTVDDNVILALYNFKKKFDISEYLDVYFQNYIYHYRLEGSEIISLGEDIHIFDRVPIVTCQANAEKHCGFKDIISLVDAYNALNSDLVNEIADFRNSYICIEGATIEEEDLAKMKSMGIIQVPSNAKVYFLTKQINDSFVQNELNNIEKKIYDLSDQVNFNENWASNTSSLALKNKLINLENRCSLKESIMEKVLKQRLRNFFLFMQKKTGKYFDYRDISIKFTRNLPVDLATTAQIITQLKGVISQETALSLLNFVENPKLELEKYRNEQDYNMIDLEKVNDNGGQ</sequence>
<proteinExistence type="predicted"/>
<dbReference type="NCBIfam" id="TIGR01538">
    <property type="entry name" value="portal_SPP1"/>
    <property type="match status" value="1"/>
</dbReference>
<organism evidence="1 4">
    <name type="scientific">Clostridium pasteurianum DSM 525 = ATCC 6013</name>
    <dbReference type="NCBI Taxonomy" id="1262449"/>
    <lineage>
        <taxon>Bacteria</taxon>
        <taxon>Bacillati</taxon>
        <taxon>Bacillota</taxon>
        <taxon>Clostridia</taxon>
        <taxon>Eubacteriales</taxon>
        <taxon>Clostridiaceae</taxon>
        <taxon>Clostridium</taxon>
    </lineage>
</organism>
<dbReference type="EMBL" id="JPGY02000001">
    <property type="protein sequence ID" value="KRU11503.1"/>
    <property type="molecule type" value="Genomic_DNA"/>
</dbReference>
<evidence type="ECO:0000313" key="2">
    <source>
        <dbReference type="EMBL" id="KRU11503.1"/>
    </source>
</evidence>
<reference evidence="1 4" key="1">
    <citation type="journal article" date="2015" name="Genome Announc.">
        <title>Complete Genome Sequence of the Nitrogen-Fixing and Solvent-Producing Clostridium pasteurianum DSM 525.</title>
        <authorList>
            <person name="Poehlein A."/>
            <person name="Grosse-Honebrink A."/>
            <person name="Zhang Y."/>
            <person name="Minton N.P."/>
            <person name="Daniel R."/>
        </authorList>
    </citation>
    <scope>NUCLEOTIDE SEQUENCE [LARGE SCALE GENOMIC DNA]</scope>
    <source>
        <strain evidence="1">DSM 525</strain>
        <strain evidence="4">DSM 525 / ATCC 6013</strain>
    </source>
</reference>
<dbReference type="InterPro" id="IPR006428">
    <property type="entry name" value="Portal_SPP1-type"/>
</dbReference>